<dbReference type="InterPro" id="IPR018910">
    <property type="entry name" value="LpqB_C"/>
</dbReference>
<accession>A0A2N3WKN4</accession>
<comment type="caution">
    <text evidence="3">The sequence shown here is derived from an EMBL/GenBank/DDBJ whole genome shotgun (WGS) entry which is preliminary data.</text>
</comment>
<proteinExistence type="predicted"/>
<reference evidence="3 4" key="1">
    <citation type="submission" date="2017-12" db="EMBL/GenBank/DDBJ databases">
        <title>Sequencing the genomes of 1000 Actinobacteria strains.</title>
        <authorList>
            <person name="Klenk H.-P."/>
        </authorList>
    </citation>
    <scope>NUCLEOTIDE SEQUENCE [LARGE SCALE GENOMIC DNA]</scope>
    <source>
        <strain evidence="3 4">DSM 45165</strain>
    </source>
</reference>
<dbReference type="Proteomes" id="UP000233750">
    <property type="component" value="Unassembled WGS sequence"/>
</dbReference>
<dbReference type="InterPro" id="IPR059026">
    <property type="entry name" value="LpqB_N"/>
</dbReference>
<evidence type="ECO:0000313" key="3">
    <source>
        <dbReference type="EMBL" id="PKV94402.1"/>
    </source>
</evidence>
<evidence type="ECO:0000256" key="1">
    <source>
        <dbReference type="SAM" id="SignalP"/>
    </source>
</evidence>
<evidence type="ECO:0000313" key="4">
    <source>
        <dbReference type="Proteomes" id="UP000233750"/>
    </source>
</evidence>
<dbReference type="RefSeq" id="WP_101437829.1">
    <property type="nucleotide sequence ID" value="NZ_PJMY01000003.1"/>
</dbReference>
<dbReference type="SUPFAM" id="SSF82171">
    <property type="entry name" value="DPP6 N-terminal domain-like"/>
    <property type="match status" value="1"/>
</dbReference>
<feature type="signal peptide" evidence="1">
    <location>
        <begin position="1"/>
        <end position="18"/>
    </location>
</feature>
<feature type="domain" description="GerMN" evidence="2">
    <location>
        <begin position="215"/>
        <end position="303"/>
    </location>
</feature>
<organism evidence="3 4">
    <name type="scientific">Amycolatopsis echigonensis</name>
    <dbReference type="NCBI Taxonomy" id="2576905"/>
    <lineage>
        <taxon>Bacteria</taxon>
        <taxon>Bacillati</taxon>
        <taxon>Actinomycetota</taxon>
        <taxon>Actinomycetes</taxon>
        <taxon>Pseudonocardiales</taxon>
        <taxon>Pseudonocardiaceae</taxon>
        <taxon>Amycolatopsis</taxon>
    </lineage>
</organism>
<feature type="chain" id="PRO_5038728795" evidence="1">
    <location>
        <begin position="19"/>
        <end position="589"/>
    </location>
</feature>
<protein>
    <submittedName>
        <fullName evidence="3">Sporulation and spore germination protein</fullName>
    </submittedName>
</protein>
<dbReference type="Pfam" id="PF10646">
    <property type="entry name" value="Germane"/>
    <property type="match status" value="1"/>
</dbReference>
<dbReference type="InterPro" id="IPR019606">
    <property type="entry name" value="GerMN"/>
</dbReference>
<keyword evidence="1" id="KW-0732">Signal</keyword>
<dbReference type="Pfam" id="PF25976">
    <property type="entry name" value="LpqB_N"/>
    <property type="match status" value="1"/>
</dbReference>
<dbReference type="OrthoDB" id="3226781at2"/>
<sequence>MRRALLFLACALVLVSCANVPQESLPVVVSAEKAPQQANDAPEPPANADPLDIVRLFIKANADPRSGNAASRAFLDDKQRGAWRPNRSFTIIDKTFSTVYDTAASTSPTATPTPSSTAPDPNVRTVSVRGSVLGTLSADSAFIPGSGPAEQTFQVRKQADGQWRISSPPPPVLLVTDDEFDGNYNPVSVSFYSADSGSFVPDLRYVPAKPQSGMPGRVMDLILQGPSAGLTGAVKNLFGDGVSLENNVKNNDDGSLTVQLTGLAGTSPETRSLIAAQIVLSMQTVTSTRIRLLADGAPLVQGHEYWRSSDVPAYNAASSPSSDLQGLMTIGGRIRSLGDGAPIAGAAGNGAYAVVSAAQSIDGKRLAVVEQDGDRVRLRIGDLGRDLPTVDLGGGSLSRPTWRPAQTGAGPSNEVWTVVDHSIIARMVLDPNGHWLRQSVNANDLLALGPIGVLRLSRDGARVAATVNGQLVVASVVRSGDTVTLREPRVLQPGVLSDVSDVDWGSTPDTLVAATSSPSQPVQRLSVDGRRMDAYNSSNLTAPVRAVAAAPSRPIVVADAGGLWTATELGEVWRPQAHSMQNADPFYPG</sequence>
<name>A0A2N3WKN4_9PSEU</name>
<keyword evidence="4" id="KW-1185">Reference proteome</keyword>
<dbReference type="PROSITE" id="PS51257">
    <property type="entry name" value="PROKAR_LIPOPROTEIN"/>
    <property type="match status" value="1"/>
</dbReference>
<dbReference type="AlphaFoldDB" id="A0A2N3WKN4"/>
<evidence type="ECO:0000259" key="2">
    <source>
        <dbReference type="SMART" id="SM00909"/>
    </source>
</evidence>
<gene>
    <name evidence="3" type="ORF">ATK30_5279</name>
</gene>
<dbReference type="Pfam" id="PF10647">
    <property type="entry name" value="Gmad1"/>
    <property type="match status" value="1"/>
</dbReference>
<dbReference type="SMART" id="SM00909">
    <property type="entry name" value="Germane"/>
    <property type="match status" value="1"/>
</dbReference>
<dbReference type="EMBL" id="PJMY01000003">
    <property type="protein sequence ID" value="PKV94402.1"/>
    <property type="molecule type" value="Genomic_DNA"/>
</dbReference>